<dbReference type="AlphaFoldDB" id="A0A0D3BLT5"/>
<reference evidence="5" key="2">
    <citation type="submission" date="2015-03" db="UniProtKB">
        <authorList>
            <consortium name="EnsemblPlants"/>
        </authorList>
    </citation>
    <scope>IDENTIFICATION</scope>
</reference>
<dbReference type="GO" id="GO:0031087">
    <property type="term" value="P:deadenylation-independent decapping of nuclear-transcribed mRNA"/>
    <property type="evidence" value="ECO:0007669"/>
    <property type="project" value="TreeGrafter"/>
</dbReference>
<name>A0A0D3BLT5_BRAOL</name>
<protein>
    <submittedName>
        <fullName evidence="5">Uncharacterized protein</fullName>
    </submittedName>
</protein>
<dbReference type="InterPro" id="IPR010334">
    <property type="entry name" value="Dcp1"/>
</dbReference>
<dbReference type="GO" id="GO:0003729">
    <property type="term" value="F:mRNA binding"/>
    <property type="evidence" value="ECO:0007669"/>
    <property type="project" value="TreeGrafter"/>
</dbReference>
<dbReference type="GO" id="GO:0000932">
    <property type="term" value="C:P-body"/>
    <property type="evidence" value="ECO:0007669"/>
    <property type="project" value="TreeGrafter"/>
</dbReference>
<sequence>MSQNGKMVPPNMDQNTHVTFYEFNIEISQWSRKDVVKRSKQQPRFQFIVMNRWNTDILVEDLLRDFEHEVQGPYLLYRNTSQEVNGIWFYNERAYEEVARLFDGSDIVYGEDLLCPLTLSLKWLDYLGDHKEAYMKNLSLYSALGSLSISFICRISSTATNCSSRTVGVVEVGIKFAEVQACLE</sequence>
<dbReference type="Gramene" id="Bo3g172280.1">
    <property type="protein sequence ID" value="Bo3g172280.1"/>
    <property type="gene ID" value="Bo3g172280"/>
</dbReference>
<evidence type="ECO:0000256" key="1">
    <source>
        <dbReference type="ARBA" id="ARBA00004496"/>
    </source>
</evidence>
<accession>A0A0D3BLT5</accession>
<keyword evidence="6" id="KW-1185">Reference proteome</keyword>
<dbReference type="GO" id="GO:0008047">
    <property type="term" value="F:enzyme activator activity"/>
    <property type="evidence" value="ECO:0007669"/>
    <property type="project" value="InterPro"/>
</dbReference>
<dbReference type="InterPro" id="IPR011993">
    <property type="entry name" value="PH-like_dom_sf"/>
</dbReference>
<evidence type="ECO:0000256" key="2">
    <source>
        <dbReference type="ARBA" id="ARBA00008778"/>
    </source>
</evidence>
<keyword evidence="3" id="KW-0963">Cytoplasm</keyword>
<comment type="similarity">
    <text evidence="2">Belongs to the DCP1 family.</text>
</comment>
<organism evidence="5 6">
    <name type="scientific">Brassica oleracea var. oleracea</name>
    <dbReference type="NCBI Taxonomy" id="109376"/>
    <lineage>
        <taxon>Eukaryota</taxon>
        <taxon>Viridiplantae</taxon>
        <taxon>Streptophyta</taxon>
        <taxon>Embryophyta</taxon>
        <taxon>Tracheophyta</taxon>
        <taxon>Spermatophyta</taxon>
        <taxon>Magnoliopsida</taxon>
        <taxon>eudicotyledons</taxon>
        <taxon>Gunneridae</taxon>
        <taxon>Pentapetalae</taxon>
        <taxon>rosids</taxon>
        <taxon>malvids</taxon>
        <taxon>Brassicales</taxon>
        <taxon>Brassicaceae</taxon>
        <taxon>Brassiceae</taxon>
        <taxon>Brassica</taxon>
    </lineage>
</organism>
<dbReference type="SUPFAM" id="SSF50729">
    <property type="entry name" value="PH domain-like"/>
    <property type="match status" value="1"/>
</dbReference>
<keyword evidence="4" id="KW-0507">mRNA processing</keyword>
<dbReference type="EnsemblPlants" id="Bo3g172280.1">
    <property type="protein sequence ID" value="Bo3g172280.1"/>
    <property type="gene ID" value="Bo3g172280"/>
</dbReference>
<dbReference type="STRING" id="109376.A0A0D3BLT5"/>
<proteinExistence type="inferred from homology"/>
<dbReference type="Gene3D" id="2.30.29.30">
    <property type="entry name" value="Pleckstrin-homology domain (PH domain)/Phosphotyrosine-binding domain (PTB)"/>
    <property type="match status" value="1"/>
</dbReference>
<dbReference type="Proteomes" id="UP000032141">
    <property type="component" value="Chromosome C3"/>
</dbReference>
<dbReference type="Pfam" id="PF06058">
    <property type="entry name" value="DCP1"/>
    <property type="match status" value="1"/>
</dbReference>
<dbReference type="HOGENOM" id="CLU_1470175_0_0_1"/>
<reference evidence="5 6" key="1">
    <citation type="journal article" date="2014" name="Genome Biol.">
        <title>Transcriptome and methylome profiling reveals relics of genome dominance in the mesopolyploid Brassica oleracea.</title>
        <authorList>
            <person name="Parkin I.A."/>
            <person name="Koh C."/>
            <person name="Tang H."/>
            <person name="Robinson S.J."/>
            <person name="Kagale S."/>
            <person name="Clarke W.E."/>
            <person name="Town C.D."/>
            <person name="Nixon J."/>
            <person name="Krishnakumar V."/>
            <person name="Bidwell S.L."/>
            <person name="Denoeud F."/>
            <person name="Belcram H."/>
            <person name="Links M.G."/>
            <person name="Just J."/>
            <person name="Clarke C."/>
            <person name="Bender T."/>
            <person name="Huebert T."/>
            <person name="Mason A.S."/>
            <person name="Pires J.C."/>
            <person name="Barker G."/>
            <person name="Moore J."/>
            <person name="Walley P.G."/>
            <person name="Manoli S."/>
            <person name="Batley J."/>
            <person name="Edwards D."/>
            <person name="Nelson M.N."/>
            <person name="Wang X."/>
            <person name="Paterson A.H."/>
            <person name="King G."/>
            <person name="Bancroft I."/>
            <person name="Chalhoub B."/>
            <person name="Sharpe A.G."/>
        </authorList>
    </citation>
    <scope>NUCLEOTIDE SEQUENCE</scope>
    <source>
        <strain evidence="5 6">cv. TO1000</strain>
    </source>
</reference>
<evidence type="ECO:0000313" key="5">
    <source>
        <dbReference type="EnsemblPlants" id="Bo3g172280.1"/>
    </source>
</evidence>
<evidence type="ECO:0000256" key="3">
    <source>
        <dbReference type="ARBA" id="ARBA00022490"/>
    </source>
</evidence>
<dbReference type="GO" id="GO:0000290">
    <property type="term" value="P:deadenylation-dependent decapping of nuclear-transcribed mRNA"/>
    <property type="evidence" value="ECO:0007669"/>
    <property type="project" value="InterPro"/>
</dbReference>
<dbReference type="GO" id="GO:0006397">
    <property type="term" value="P:mRNA processing"/>
    <property type="evidence" value="ECO:0007669"/>
    <property type="project" value="UniProtKB-KW"/>
</dbReference>
<dbReference type="eggNOG" id="KOG2868">
    <property type="taxonomic scope" value="Eukaryota"/>
</dbReference>
<evidence type="ECO:0000256" key="4">
    <source>
        <dbReference type="ARBA" id="ARBA00022664"/>
    </source>
</evidence>
<dbReference type="PANTHER" id="PTHR16290">
    <property type="entry name" value="TRANSCRIPTION FACTOR SMIF DECAPPING ENZYME DCP1"/>
    <property type="match status" value="1"/>
</dbReference>
<dbReference type="PANTHER" id="PTHR16290:SF0">
    <property type="entry name" value="DECAPPING PROTEIN 1, ISOFORM A"/>
    <property type="match status" value="1"/>
</dbReference>
<comment type="subcellular location">
    <subcellularLocation>
        <location evidence="1">Cytoplasm</location>
    </subcellularLocation>
</comment>
<evidence type="ECO:0000313" key="6">
    <source>
        <dbReference type="Proteomes" id="UP000032141"/>
    </source>
</evidence>